<dbReference type="RefSeq" id="WP_162851128.1">
    <property type="nucleotide sequence ID" value="NZ_MWIN01000001.1"/>
</dbReference>
<dbReference type="Pfam" id="PF13185">
    <property type="entry name" value="GAF_2"/>
    <property type="match status" value="1"/>
</dbReference>
<dbReference type="InterPro" id="IPR013656">
    <property type="entry name" value="PAS_4"/>
</dbReference>
<feature type="domain" description="PAS" evidence="2">
    <location>
        <begin position="45"/>
        <end position="115"/>
    </location>
</feature>
<feature type="domain" description="GGDEF" evidence="4">
    <location>
        <begin position="776"/>
        <end position="910"/>
    </location>
</feature>
<comment type="caution">
    <text evidence="5">The sequence shown here is derived from an EMBL/GenBank/DDBJ whole genome shotgun (WGS) entry which is preliminary data.</text>
</comment>
<sequence>MLGGILEWLPNPNAGHRTVLAISGAVAIAGWSLLAFRLIRGWALSEQRSRGAFEQAMAGIGLIDDAAQWIDVNERMAALTGYSVAELRGMALCELLLAEERDTHRTRLHDFLGDTRGPAEYSVESRWQRKDGSEIWLSRHIRRVPGVKGTRARAMMMVLDISDRKLAEQKALEQQSLESFQFVHSPMALIEWGPEMKVRRWSRQAEAIFGWTADEVVGRTLREAGVLPENESDHHENIMREFAAGARDTIESLRQVRCKNGKFAWCRWFSRAMRDADGQLQYFFSAGIDVTELREALETVQEKEGQLRAVFEQATVGVALLDEQGRWLSVNQRVCEITGYSNDELMKLDFQTITHPDDLQVDIELARQVAAGERRSYILEKRYFHKKGHIVWIRLHVGRIDRTAQTPMRYVSVIEDISERRRMEEEAAEHRRIREFHLENSPLGVIEWTPDLRVAYWSQRAEQMFGWKAAEVIGRHPDDFGFVDPADHSVMDRWNHQVQIERQDFSTSTHRNVHRDGRTVWCHWYNSILYAPDGSIRSVYCLVDDVTDEQSAIAQLKDGQAQLEGKVEERTRQLQETTRRWADRTRDLSVLAEMMSSLPAAKDVGEANRIVAGFLPRLFRQFSGEVWIEDGGKGRFVHLADWNLAHTGPSSIGADDCWAMRRGQTLQVEDPRDPLLCPHTPDMHGHQAPHVCTPIIALGEVIGLIHLRWDRTADLTPDRTLLQSTSEQIGLAIGNVRLREELHRQALRDPLTGLFNRRHFDDVLQRRFRAHQRGGEGFSLLMIDLDHFKSINDRLGHDAGDEVLRAVGAALLQASRSGESVFRLGGEEFTVLLDDPAGMYLRGTSERIRALIEKLPIFFRGSPLPGVTVSVGGAHCPSDATDVGSLIRRADQAMYDAKRTGRNRVCFAGTLSEQGRRLAVVENR</sequence>
<dbReference type="FunFam" id="3.30.70.270:FF:000001">
    <property type="entry name" value="Diguanylate cyclase domain protein"/>
    <property type="match status" value="1"/>
</dbReference>
<dbReference type="GO" id="GO:0003824">
    <property type="term" value="F:catalytic activity"/>
    <property type="evidence" value="ECO:0007669"/>
    <property type="project" value="UniProtKB-ARBA"/>
</dbReference>
<dbReference type="PROSITE" id="PS50112">
    <property type="entry name" value="PAS"/>
    <property type="match status" value="4"/>
</dbReference>
<dbReference type="SUPFAM" id="SSF55785">
    <property type="entry name" value="PYP-like sensor domain (PAS domain)"/>
    <property type="match status" value="4"/>
</dbReference>
<feature type="domain" description="PAC" evidence="3">
    <location>
        <begin position="121"/>
        <end position="173"/>
    </location>
</feature>
<evidence type="ECO:0000259" key="3">
    <source>
        <dbReference type="PROSITE" id="PS50113"/>
    </source>
</evidence>
<dbReference type="PANTHER" id="PTHR44757">
    <property type="entry name" value="DIGUANYLATE CYCLASE DGCP"/>
    <property type="match status" value="1"/>
</dbReference>
<protein>
    <submittedName>
        <fullName evidence="5">PAS domain S-box-containing protein/diguanylate cyclase (GGDEF)-like protein</fullName>
    </submittedName>
</protein>
<dbReference type="Pfam" id="PF00990">
    <property type="entry name" value="GGDEF"/>
    <property type="match status" value="1"/>
</dbReference>
<dbReference type="PANTHER" id="PTHR44757:SF2">
    <property type="entry name" value="BIOFILM ARCHITECTURE MAINTENANCE PROTEIN MBAA"/>
    <property type="match status" value="1"/>
</dbReference>
<feature type="domain" description="PAC" evidence="3">
    <location>
        <begin position="249"/>
        <end position="302"/>
    </location>
</feature>
<dbReference type="CDD" id="cd00130">
    <property type="entry name" value="PAS"/>
    <property type="match status" value="4"/>
</dbReference>
<dbReference type="Pfam" id="PF08447">
    <property type="entry name" value="PAS_3"/>
    <property type="match status" value="2"/>
</dbReference>
<dbReference type="InterPro" id="IPR029787">
    <property type="entry name" value="Nucleotide_cyclase"/>
</dbReference>
<dbReference type="PROSITE" id="PS50113">
    <property type="entry name" value="PAC"/>
    <property type="match status" value="4"/>
</dbReference>
<dbReference type="NCBIfam" id="TIGR00229">
    <property type="entry name" value="sensory_box"/>
    <property type="match status" value="4"/>
</dbReference>
<dbReference type="InterPro" id="IPR043128">
    <property type="entry name" value="Rev_trsase/Diguanyl_cyclase"/>
</dbReference>
<organism evidence="5 6">
    <name type="scientific">Panacagrimonas perspica</name>
    <dbReference type="NCBI Taxonomy" id="381431"/>
    <lineage>
        <taxon>Bacteria</taxon>
        <taxon>Pseudomonadati</taxon>
        <taxon>Pseudomonadota</taxon>
        <taxon>Gammaproteobacteria</taxon>
        <taxon>Nevskiales</taxon>
        <taxon>Nevskiaceae</taxon>
        <taxon>Panacagrimonas</taxon>
    </lineage>
</organism>
<dbReference type="InterPro" id="IPR035965">
    <property type="entry name" value="PAS-like_dom_sf"/>
</dbReference>
<feature type="domain" description="PAS" evidence="2">
    <location>
        <begin position="201"/>
        <end position="245"/>
    </location>
</feature>
<dbReference type="SMART" id="SM00091">
    <property type="entry name" value="PAS"/>
    <property type="match status" value="4"/>
</dbReference>
<dbReference type="InterPro" id="IPR000014">
    <property type="entry name" value="PAS"/>
</dbReference>
<comment type="cofactor">
    <cofactor evidence="1">
        <name>Mg(2+)</name>
        <dbReference type="ChEBI" id="CHEBI:18420"/>
    </cofactor>
</comment>
<keyword evidence="6" id="KW-1185">Reference proteome</keyword>
<dbReference type="InterPro" id="IPR029016">
    <property type="entry name" value="GAF-like_dom_sf"/>
</dbReference>
<dbReference type="InterPro" id="IPR013655">
    <property type="entry name" value="PAS_fold_3"/>
</dbReference>
<name>A0A4R7PFV5_9GAMM</name>
<dbReference type="CDD" id="cd01949">
    <property type="entry name" value="GGDEF"/>
    <property type="match status" value="1"/>
</dbReference>
<dbReference type="SUPFAM" id="SSF55073">
    <property type="entry name" value="Nucleotide cyclase"/>
    <property type="match status" value="1"/>
</dbReference>
<evidence type="ECO:0000259" key="2">
    <source>
        <dbReference type="PROSITE" id="PS50112"/>
    </source>
</evidence>
<proteinExistence type="predicted"/>
<dbReference type="InterPro" id="IPR052155">
    <property type="entry name" value="Biofilm_reg_signaling"/>
</dbReference>
<dbReference type="Gene3D" id="3.30.450.40">
    <property type="match status" value="1"/>
</dbReference>
<reference evidence="5 6" key="1">
    <citation type="submission" date="2019-03" db="EMBL/GenBank/DDBJ databases">
        <title>Genomic Encyclopedia of Type Strains, Phase IV (KMG-IV): sequencing the most valuable type-strain genomes for metagenomic binning, comparative biology and taxonomic classification.</title>
        <authorList>
            <person name="Goeker M."/>
        </authorList>
    </citation>
    <scope>NUCLEOTIDE SEQUENCE [LARGE SCALE GENOMIC DNA]</scope>
    <source>
        <strain evidence="5 6">DSM 26377</strain>
    </source>
</reference>
<feature type="domain" description="PAC" evidence="3">
    <location>
        <begin position="377"/>
        <end position="429"/>
    </location>
</feature>
<dbReference type="EMBL" id="SOBT01000008">
    <property type="protein sequence ID" value="TDU32579.1"/>
    <property type="molecule type" value="Genomic_DNA"/>
</dbReference>
<dbReference type="InterPro" id="IPR000160">
    <property type="entry name" value="GGDEF_dom"/>
</dbReference>
<dbReference type="Gene3D" id="3.30.450.20">
    <property type="entry name" value="PAS domain"/>
    <property type="match status" value="4"/>
</dbReference>
<dbReference type="NCBIfam" id="TIGR00254">
    <property type="entry name" value="GGDEF"/>
    <property type="match status" value="1"/>
</dbReference>
<dbReference type="SMART" id="SM00267">
    <property type="entry name" value="GGDEF"/>
    <property type="match status" value="1"/>
</dbReference>
<evidence type="ECO:0000259" key="4">
    <source>
        <dbReference type="PROSITE" id="PS50887"/>
    </source>
</evidence>
<dbReference type="PROSITE" id="PS50887">
    <property type="entry name" value="GGDEF"/>
    <property type="match status" value="1"/>
</dbReference>
<feature type="domain" description="PAC" evidence="3">
    <location>
        <begin position="506"/>
        <end position="558"/>
    </location>
</feature>
<feature type="domain" description="PAS" evidence="2">
    <location>
        <begin position="303"/>
        <end position="373"/>
    </location>
</feature>
<dbReference type="Pfam" id="PF08448">
    <property type="entry name" value="PAS_4"/>
    <property type="match status" value="2"/>
</dbReference>
<dbReference type="InterPro" id="IPR001610">
    <property type="entry name" value="PAC"/>
</dbReference>
<dbReference type="Proteomes" id="UP000295341">
    <property type="component" value="Unassembled WGS sequence"/>
</dbReference>
<dbReference type="SUPFAM" id="SSF55781">
    <property type="entry name" value="GAF domain-like"/>
    <property type="match status" value="1"/>
</dbReference>
<evidence type="ECO:0000313" key="5">
    <source>
        <dbReference type="EMBL" id="TDU32579.1"/>
    </source>
</evidence>
<dbReference type="InterPro" id="IPR000700">
    <property type="entry name" value="PAS-assoc_C"/>
</dbReference>
<evidence type="ECO:0000313" key="6">
    <source>
        <dbReference type="Proteomes" id="UP000295341"/>
    </source>
</evidence>
<gene>
    <name evidence="5" type="ORF">DFR24_1977</name>
</gene>
<dbReference type="SMART" id="SM00086">
    <property type="entry name" value="PAC"/>
    <property type="match status" value="4"/>
</dbReference>
<accession>A0A4R7PFV5</accession>
<dbReference type="Gene3D" id="3.30.70.270">
    <property type="match status" value="1"/>
</dbReference>
<evidence type="ECO:0000256" key="1">
    <source>
        <dbReference type="ARBA" id="ARBA00001946"/>
    </source>
</evidence>
<dbReference type="InterPro" id="IPR003018">
    <property type="entry name" value="GAF"/>
</dbReference>
<dbReference type="AlphaFoldDB" id="A0A4R7PFV5"/>
<feature type="domain" description="PAS" evidence="2">
    <location>
        <begin position="438"/>
        <end position="503"/>
    </location>
</feature>